<proteinExistence type="predicted"/>
<accession>A0AAE0YIL3</accession>
<name>A0AAE0YIL3_9GAST</name>
<dbReference type="EMBL" id="JAWDGP010006167">
    <property type="protein sequence ID" value="KAK3746134.1"/>
    <property type="molecule type" value="Genomic_DNA"/>
</dbReference>
<keyword evidence="2" id="KW-1185">Reference proteome</keyword>
<reference evidence="1" key="1">
    <citation type="journal article" date="2023" name="G3 (Bethesda)">
        <title>A reference genome for the long-term kleptoplast-retaining sea slug Elysia crispata morphotype clarki.</title>
        <authorList>
            <person name="Eastman K.E."/>
            <person name="Pendleton A.L."/>
            <person name="Shaikh M.A."/>
            <person name="Suttiyut T."/>
            <person name="Ogas R."/>
            <person name="Tomko P."/>
            <person name="Gavelis G."/>
            <person name="Widhalm J.R."/>
            <person name="Wisecaver J.H."/>
        </authorList>
    </citation>
    <scope>NUCLEOTIDE SEQUENCE</scope>
    <source>
        <strain evidence="1">ECLA1</strain>
    </source>
</reference>
<gene>
    <name evidence="1" type="ORF">RRG08_003574</name>
</gene>
<sequence length="284" mass="31744">MPSLARPGGVGYGAMVGLVSFMSSGYSHSLNIPVSYSKGVATRLGTHNNLLRNLAGAINSHSVKSPPRVLLRQYKDAYVAYSLGNWQWERSISPIPLGVISFKLCCFGMKINCQRRSGHEGYYTTQGETHNSTGLTRLCRLQSSQTDKATQLNCRGPAFHWTCPSLNLGEVGQQTTCDLGRSGHLSQDRRQIDYRIRKRTRQEVERQVPSQRTWKFGKLNSVTEQTASCLYRVTAATGIRRMRVDLVLQVLLKSHSPSISQLTPSDRIVVHSITDFCHRSVYIV</sequence>
<evidence type="ECO:0000313" key="2">
    <source>
        <dbReference type="Proteomes" id="UP001283361"/>
    </source>
</evidence>
<protein>
    <submittedName>
        <fullName evidence="1">Uncharacterized protein</fullName>
    </submittedName>
</protein>
<evidence type="ECO:0000313" key="1">
    <source>
        <dbReference type="EMBL" id="KAK3746134.1"/>
    </source>
</evidence>
<comment type="caution">
    <text evidence="1">The sequence shown here is derived from an EMBL/GenBank/DDBJ whole genome shotgun (WGS) entry which is preliminary data.</text>
</comment>
<dbReference type="Proteomes" id="UP001283361">
    <property type="component" value="Unassembled WGS sequence"/>
</dbReference>
<organism evidence="1 2">
    <name type="scientific">Elysia crispata</name>
    <name type="common">lettuce slug</name>
    <dbReference type="NCBI Taxonomy" id="231223"/>
    <lineage>
        <taxon>Eukaryota</taxon>
        <taxon>Metazoa</taxon>
        <taxon>Spiralia</taxon>
        <taxon>Lophotrochozoa</taxon>
        <taxon>Mollusca</taxon>
        <taxon>Gastropoda</taxon>
        <taxon>Heterobranchia</taxon>
        <taxon>Euthyneura</taxon>
        <taxon>Panpulmonata</taxon>
        <taxon>Sacoglossa</taxon>
        <taxon>Placobranchoidea</taxon>
        <taxon>Plakobranchidae</taxon>
        <taxon>Elysia</taxon>
    </lineage>
</organism>
<dbReference type="AlphaFoldDB" id="A0AAE0YIL3"/>